<dbReference type="Proteomes" id="UP001567537">
    <property type="component" value="Unassembled WGS sequence"/>
</dbReference>
<organism evidence="1 2">
    <name type="scientific">Streptomyces pimonensis</name>
    <dbReference type="NCBI Taxonomy" id="2860288"/>
    <lineage>
        <taxon>Bacteria</taxon>
        <taxon>Bacillati</taxon>
        <taxon>Actinomycetota</taxon>
        <taxon>Actinomycetes</taxon>
        <taxon>Kitasatosporales</taxon>
        <taxon>Streptomycetaceae</taxon>
        <taxon>Streptomyces</taxon>
    </lineage>
</organism>
<dbReference type="RefSeq" id="WP_371239636.1">
    <property type="nucleotide sequence ID" value="NZ_JAHWZY010000019.1"/>
</dbReference>
<reference evidence="1 2" key="1">
    <citation type="journal article" date="2021" name="Res Sq">
        <title>Streptomyces Pimoensis sp. nov., Isolated From the Taklimakan Desert in Xinjiang, China.</title>
        <authorList>
            <person name="Zhang P."/>
            <person name="Luo X."/>
            <person name="Luo X."/>
            <person name="Liu Z."/>
            <person name="Xia Z."/>
            <person name="Wan C."/>
            <person name="zhang L."/>
        </authorList>
    </citation>
    <scope>NUCLEOTIDE SEQUENCE [LARGE SCALE GENOMIC DNA]</scope>
    <source>
        <strain evidence="1 2">TRM75549</strain>
    </source>
</reference>
<sequence>MSADLALLHAKRETADRIAARVGDWDGGESSRLMVAVIDPETNTRLATAFVTVRPEPATPRLYLVGEAS</sequence>
<keyword evidence="2" id="KW-1185">Reference proteome</keyword>
<proteinExistence type="predicted"/>
<name>A0ABV4J1G7_9ACTN</name>
<gene>
    <name evidence="1" type="ORF">KYY02_19350</name>
</gene>
<accession>A0ABV4J1G7</accession>
<protein>
    <submittedName>
        <fullName evidence="1">Uncharacterized protein</fullName>
    </submittedName>
</protein>
<evidence type="ECO:0000313" key="1">
    <source>
        <dbReference type="EMBL" id="MEZ3180764.1"/>
    </source>
</evidence>
<comment type="caution">
    <text evidence="1">The sequence shown here is derived from an EMBL/GenBank/DDBJ whole genome shotgun (WGS) entry which is preliminary data.</text>
</comment>
<evidence type="ECO:0000313" key="2">
    <source>
        <dbReference type="Proteomes" id="UP001567537"/>
    </source>
</evidence>
<dbReference type="EMBL" id="JAHWZY010000019">
    <property type="protein sequence ID" value="MEZ3180764.1"/>
    <property type="molecule type" value="Genomic_DNA"/>
</dbReference>